<dbReference type="RefSeq" id="WP_098974203.1">
    <property type="nucleotide sequence ID" value="NZ_CP077115.1"/>
</dbReference>
<reference evidence="1 2" key="1">
    <citation type="submission" date="2017-06" db="EMBL/GenBank/DDBJ databases">
        <title>Draft genome sequence of Fusobacterium nucleatum subsp. polymorphum KCOM 1271 (=ChDC F305).</title>
        <authorList>
            <person name="Kook J.-K."/>
            <person name="Park S.-N."/>
            <person name="Lim Y.K."/>
            <person name="Roh H."/>
        </authorList>
    </citation>
    <scope>NUCLEOTIDE SEQUENCE [LARGE SCALE GENOMIC DNA]</scope>
    <source>
        <strain evidence="2">KCOM 1271 (ChDC F305)</strain>
    </source>
</reference>
<accession>A0A2C6BQM1</accession>
<organism evidence="1 2">
    <name type="scientific">Fusobacterium nucleatum subsp. polymorphum</name>
    <name type="common">Fusobacterium polymorphum</name>
    <dbReference type="NCBI Taxonomy" id="76857"/>
    <lineage>
        <taxon>Bacteria</taxon>
        <taxon>Fusobacteriati</taxon>
        <taxon>Fusobacteriota</taxon>
        <taxon>Fusobacteriia</taxon>
        <taxon>Fusobacteriales</taxon>
        <taxon>Fusobacteriaceae</taxon>
        <taxon>Fusobacterium</taxon>
    </lineage>
</organism>
<dbReference type="AlphaFoldDB" id="A0A2C6BQM1"/>
<evidence type="ECO:0000313" key="2">
    <source>
        <dbReference type="Proteomes" id="UP000224182"/>
    </source>
</evidence>
<sequence>MSNIIENRDFDPNIPFFPNRNIISYKVHNNSDSKPDIQNENDVVVSRHLVSNNFIADGSDVKLKMKFTNNTFPEVMNFYENLVLTSAWDVRENADYETLLLCRSHLFYNTIKYKWKNNSVFNDLLNKINKNNDDENNDLETTSINNKKIESKNNTSNPLRLFSDAFNHSIQEKYIDVAYDFKPEENKNNEEQGIFSNFEKNLFRNGSRKFSENHFAISKINLISHDIKINNTANSVSTVTSDSEDKEDKIILSVVNSSVTNDIIEKPIPNVLNGIGEEITKDNFLIQGDYMATQLIKELELTYQGTITILYNKDIQIGDLITLIDETASLQGIFKIMSFEHILDTRGLITILKVCASFEIRDPVVDTYSNDISYKLMESFKENIAGGLDESDSYIVNKVFAYYMKYITHSEKYTNFRYVFFEDGKGMSNIGDIATERSRLTFTPSIIPIRFYPMLKKGIMQIPDNLEKAFGYQNAYYQEGIFKYFSNFFSIKIRNALRSFGKTMVKAVVFLADTVAETLTFGLSNLLKPMFGVTQKHSDEGIIGEVDVDRNEFKTTHYSPYGSITSNNLGRKFDFTVAFFNTQLQSTDNLNNNFPIKDKDKATKNLLFKEKTVKNYITETFDMTLMVEIYDGFNKEVNGTKLISDYTYKNYIKNIEPENNSSEILGPLFTNHHGSEYGVIFSKNKNKTSKLHKSGVVEKVVISKDKNGNLKTEPRERNFIETIIDISELNMPVSKLHIFWFHNFYGASDYDVDDISVRRKFISNILKVMQARLNESKGNVATILMGDCNLQLFNFGERGIRKHIGDSVLNNYYYVLPEAYKESLYVKLSEATTIDTKGELKNAFDNIVVSKNLIDGEMSNYFYASTYNYPVENKRMVSDHIPIYIGFKR</sequence>
<name>A0A2C6BQM1_FUSNP</name>
<dbReference type="InterPro" id="IPR036691">
    <property type="entry name" value="Endo/exonu/phosph_ase_sf"/>
</dbReference>
<evidence type="ECO:0000313" key="1">
    <source>
        <dbReference type="EMBL" id="PHI06531.1"/>
    </source>
</evidence>
<gene>
    <name evidence="1" type="ORF">CBG54_05570</name>
</gene>
<dbReference type="EMBL" id="NIRN01000001">
    <property type="protein sequence ID" value="PHI06531.1"/>
    <property type="molecule type" value="Genomic_DNA"/>
</dbReference>
<comment type="caution">
    <text evidence="1">The sequence shown here is derived from an EMBL/GenBank/DDBJ whole genome shotgun (WGS) entry which is preliminary data.</text>
</comment>
<dbReference type="Proteomes" id="UP000224182">
    <property type="component" value="Unassembled WGS sequence"/>
</dbReference>
<evidence type="ECO:0008006" key="3">
    <source>
        <dbReference type="Google" id="ProtNLM"/>
    </source>
</evidence>
<dbReference type="Gene3D" id="3.60.10.10">
    <property type="entry name" value="Endonuclease/exonuclease/phosphatase"/>
    <property type="match status" value="1"/>
</dbReference>
<proteinExistence type="predicted"/>
<protein>
    <recommendedName>
        <fullName evidence="3">Endonuclease</fullName>
    </recommendedName>
</protein>
<dbReference type="SUPFAM" id="SSF56219">
    <property type="entry name" value="DNase I-like"/>
    <property type="match status" value="1"/>
</dbReference>